<feature type="region of interest" description="Disordered" evidence="1">
    <location>
        <begin position="58"/>
        <end position="85"/>
    </location>
</feature>
<protein>
    <recommendedName>
        <fullName evidence="5">Secreted protein</fullName>
    </recommendedName>
</protein>
<sequence length="85" mass="9080">MKPRQHRFVIALAAILLSLVAVPATALGSTVGTEAQQEWHQPSTAEVVVAAMRPGWNVGNTPDAIPDETSWESADHSRTPPARSP</sequence>
<evidence type="ECO:0008006" key="5">
    <source>
        <dbReference type="Google" id="ProtNLM"/>
    </source>
</evidence>
<name>A0ABU2LI82_9ACTN</name>
<evidence type="ECO:0000313" key="3">
    <source>
        <dbReference type="EMBL" id="MDT0316977.1"/>
    </source>
</evidence>
<dbReference type="RefSeq" id="WP_311594703.1">
    <property type="nucleotide sequence ID" value="NZ_JAVREM010000001.1"/>
</dbReference>
<gene>
    <name evidence="3" type="ORF">RNC47_01345</name>
</gene>
<proteinExistence type="predicted"/>
<evidence type="ECO:0000256" key="1">
    <source>
        <dbReference type="SAM" id="MobiDB-lite"/>
    </source>
</evidence>
<evidence type="ECO:0000256" key="2">
    <source>
        <dbReference type="SAM" id="SignalP"/>
    </source>
</evidence>
<evidence type="ECO:0000313" key="4">
    <source>
        <dbReference type="Proteomes" id="UP001183420"/>
    </source>
</evidence>
<keyword evidence="2" id="KW-0732">Signal</keyword>
<feature type="chain" id="PRO_5045174573" description="Secreted protein" evidence="2">
    <location>
        <begin position="27"/>
        <end position="85"/>
    </location>
</feature>
<dbReference type="Proteomes" id="UP001183420">
    <property type="component" value="Unassembled WGS sequence"/>
</dbReference>
<organism evidence="3 4">
    <name type="scientific">Streptomyces millisiae</name>
    <dbReference type="NCBI Taxonomy" id="3075542"/>
    <lineage>
        <taxon>Bacteria</taxon>
        <taxon>Bacillati</taxon>
        <taxon>Actinomycetota</taxon>
        <taxon>Actinomycetes</taxon>
        <taxon>Kitasatosporales</taxon>
        <taxon>Streptomycetaceae</taxon>
        <taxon>Streptomyces</taxon>
    </lineage>
</organism>
<reference evidence="4" key="1">
    <citation type="submission" date="2023-07" db="EMBL/GenBank/DDBJ databases">
        <title>30 novel species of actinomycetes from the DSMZ collection.</title>
        <authorList>
            <person name="Nouioui I."/>
        </authorList>
    </citation>
    <scope>NUCLEOTIDE SEQUENCE [LARGE SCALE GENOMIC DNA]</scope>
    <source>
        <strain evidence="4">DSM 44918</strain>
    </source>
</reference>
<dbReference type="EMBL" id="JAVREM010000001">
    <property type="protein sequence ID" value="MDT0316977.1"/>
    <property type="molecule type" value="Genomic_DNA"/>
</dbReference>
<comment type="caution">
    <text evidence="3">The sequence shown here is derived from an EMBL/GenBank/DDBJ whole genome shotgun (WGS) entry which is preliminary data.</text>
</comment>
<accession>A0ABU2LI82</accession>
<keyword evidence="4" id="KW-1185">Reference proteome</keyword>
<feature type="signal peptide" evidence="2">
    <location>
        <begin position="1"/>
        <end position="26"/>
    </location>
</feature>